<protein>
    <submittedName>
        <fullName evidence="1">Uncharacterized protein</fullName>
    </submittedName>
</protein>
<sequence length="82" mass="9437">MDPLLTAAITLATIPALITLGYGLLCWVAPFTTCRRCVGTGQTTTRFLRRPRACRRCDRGQRLRTGRRVYNTFHRMRSEAHR</sequence>
<dbReference type="Proteomes" id="UP000248627">
    <property type="component" value="Unassembled WGS sequence"/>
</dbReference>
<reference evidence="1 2" key="1">
    <citation type="submission" date="2018-01" db="EMBL/GenBank/DDBJ databases">
        <title>Draft genome sequence of Jishengella endophytica.</title>
        <authorList>
            <person name="Sahin N."/>
            <person name="Ay H."/>
            <person name="Saygin H."/>
        </authorList>
    </citation>
    <scope>NUCLEOTIDE SEQUENCE [LARGE SCALE GENOMIC DNA]</scope>
    <source>
        <strain evidence="1 2">DSM 45430</strain>
    </source>
</reference>
<accession>A0A2W2BKR6</accession>
<name>A0A2W2BKR6_9ACTN</name>
<evidence type="ECO:0000313" key="1">
    <source>
        <dbReference type="EMBL" id="PZF87675.1"/>
    </source>
</evidence>
<keyword evidence="2" id="KW-1185">Reference proteome</keyword>
<organism evidence="1 2">
    <name type="scientific">Micromonospora endophytica</name>
    <dbReference type="NCBI Taxonomy" id="515350"/>
    <lineage>
        <taxon>Bacteria</taxon>
        <taxon>Bacillati</taxon>
        <taxon>Actinomycetota</taxon>
        <taxon>Actinomycetes</taxon>
        <taxon>Micromonosporales</taxon>
        <taxon>Micromonosporaceae</taxon>
        <taxon>Micromonospora</taxon>
    </lineage>
</organism>
<comment type="caution">
    <text evidence="1">The sequence shown here is derived from an EMBL/GenBank/DDBJ whole genome shotgun (WGS) entry which is preliminary data.</text>
</comment>
<dbReference type="AlphaFoldDB" id="A0A2W2BKR6"/>
<evidence type="ECO:0000313" key="2">
    <source>
        <dbReference type="Proteomes" id="UP000248627"/>
    </source>
</evidence>
<dbReference type="EMBL" id="POTX01000261">
    <property type="protein sequence ID" value="PZF87675.1"/>
    <property type="molecule type" value="Genomic_DNA"/>
</dbReference>
<gene>
    <name evidence="1" type="ORF">C1I93_25980</name>
</gene>
<proteinExistence type="predicted"/>
<dbReference type="RefSeq" id="WP_111245912.1">
    <property type="nucleotide sequence ID" value="NZ_AP023358.1"/>
</dbReference>